<dbReference type="KEGG" id="shs:STEHIDRAFT_172832"/>
<dbReference type="GO" id="GO:0017056">
    <property type="term" value="F:structural constituent of nuclear pore"/>
    <property type="evidence" value="ECO:0007669"/>
    <property type="project" value="TreeGrafter"/>
</dbReference>
<dbReference type="GO" id="GO:0006999">
    <property type="term" value="P:nuclear pore organization"/>
    <property type="evidence" value="ECO:0007669"/>
    <property type="project" value="TreeGrafter"/>
</dbReference>
<dbReference type="EMBL" id="JH687399">
    <property type="protein sequence ID" value="EIM80181.1"/>
    <property type="molecule type" value="Genomic_DNA"/>
</dbReference>
<dbReference type="PANTHER" id="PTHR31344:SF0">
    <property type="entry name" value="NUCLEAR PORE COMPLEX PROTEIN NUP205"/>
    <property type="match status" value="1"/>
</dbReference>
<evidence type="ECO:0008006" key="8">
    <source>
        <dbReference type="Google" id="ProtNLM"/>
    </source>
</evidence>
<comment type="similarity">
    <text evidence="2">Belongs to the NUP186/NUP192/NUP205 family.</text>
</comment>
<dbReference type="GO" id="GO:0044611">
    <property type="term" value="C:nuclear pore inner ring"/>
    <property type="evidence" value="ECO:0007669"/>
    <property type="project" value="TreeGrafter"/>
</dbReference>
<name>R7RXP5_STEHR</name>
<keyword evidence="4" id="KW-0539">Nucleus</keyword>
<feature type="region of interest" description="Disordered" evidence="5">
    <location>
        <begin position="600"/>
        <end position="633"/>
    </location>
</feature>
<accession>R7RXP5</accession>
<organism evidence="6 7">
    <name type="scientific">Stereum hirsutum (strain FP-91666)</name>
    <name type="common">White-rot fungus</name>
    <dbReference type="NCBI Taxonomy" id="721885"/>
    <lineage>
        <taxon>Eukaryota</taxon>
        <taxon>Fungi</taxon>
        <taxon>Dikarya</taxon>
        <taxon>Basidiomycota</taxon>
        <taxon>Agaricomycotina</taxon>
        <taxon>Agaricomycetes</taxon>
        <taxon>Russulales</taxon>
        <taxon>Stereaceae</taxon>
        <taxon>Stereum</taxon>
    </lineage>
</organism>
<keyword evidence="3" id="KW-0813">Transport</keyword>
<dbReference type="Proteomes" id="UP000053927">
    <property type="component" value="Unassembled WGS sequence"/>
</dbReference>
<dbReference type="eggNOG" id="KOG1835">
    <property type="taxonomic scope" value="Eukaryota"/>
</dbReference>
<dbReference type="GeneID" id="18804150"/>
<proteinExistence type="inferred from homology"/>
<sequence>MQSLAHLRSTLLSFSSTGTVDDERELFELLVSARPTLLNLFDVPPRSEAEQKDLREGKLTINGVKQNVNADGGYQIISIAQVLDCSEFYVGSLVLFVTRTNPNITSEQLIIKTVAEHHQRRADIVHCLRLLLDITECAVPEQSSQLHKRLADFVTKHLLGEALGPKSLTQKILVQVEALEQAIATAQTQTQNAVSTTDVQGQNINWGQDALLPRLESLKYERRSLATLLFLLVRLGAVSSHQIERMIPWLQNNPHHAMTYYILTTVLAAFDPIDPRSRSITNRHDLAVHASTLSLMKNKLSPTTEWKNPGLKAAILLKWTLFLTEVRHRDPTLEHREGFKTEELETNVWNAVQGDAFTYLTSCVVELEKREGHVQSNSFADSLLRSAPEAEQQLHDFVGDEFKPVVLRSFETLVRSIITHASSELRKIKQRQEDVILANARSDRSRAFRSSHTSRTELDKSTSITRNDIAMFFTFIGELFSALPPERGLQFWGCSPPGSQPLSWLEYNEVSAGKLPAFLQWSVWSTQPRDLDMSIALYNMLAGLAKGQQCSELAYNFMARGNGEVIPGSMLPQSNSAANGALVSWSAIFQLLESWAAASSSATRPPAPPPPSFSSSQFGMLSTHHPQQHVPQQPQFTLTPKDVWLAQAFLRLLSNVVTYAVNARTALSSTAHLRAIPTLVSLVPLPVPVELKGSIFAALAAFCEPGAGLPGVEIGRAVWTLMERLEVINVRGTGGSLNKKGVELELETVEEPGGQYPGTIPFLRLLSTLIHTPKRLPLKSRVVDAEPINTVPDNLGLGYRQPGIGPFVAFVIDQVFLRVTLREYRVQKDRWLMYDLCLAFMERSLASFDLEALLASAEEQQIRGESFLPLLVHPGYEIMARLLTNASSLQEAIFRFITSGIELLDKNFESEEPVFKSTITRVLRIVHRVLEIQDIFLDVLVPLSAEYPDANMIVVGGVRPRSFFTKLDQALSFESHYAPAIAAFAHHMQHPEVALLSVKILTILSTSAAFPNLTTILAESPESTKIVIAYRSILALESLEDIDVAEDDTEQYTGAGAPDMEELPISLSQAVRLAALDLLSQNTAKGSKYPNVAHLILLRDTKVKQIEDPRAVDWFETPFHVILEWVNIGVPRLHTKGKERELAQAGSTQGRPLFEGFPELAERYYRILYQMCMHRDTSEMTMRYLRAQEDFFARQLAVLPFQVPTGIAEPTVEVQYADGARVPTSISVLTSFLRLRSYIFDLVALDLHVLTKKAHFRGVGELLDLIYGNQKIDDVVDEDWEDETFRPFKPHQIGQTHMRIIEFVQSLSFEWVDSLALTTEAAAVELEFLGGLGLGQCVKLDEKGCEIVDRNALLGMLSTARKVLHAQGHIVNPAHLEKLDAETAYVLESCAVENHRREVQFAVANGFEAWRRLVDMTLVQCFAKLPRDRRETMLFDLLHELPPIIRSGAITDSTAVLFAEVSLSLITKIREDRRSQRLVQSAGVDSDAGSLPAERLYALFRSILECIADHRVELVRGNLYAALINYFHLISSDSSPDSSDNKAVNLSLSLAGSTNLSLREISFLSDSTSMSNSLRSATPTSSRFSPNTHLSTPSALEEGTLAVMKPVIERLMTTICRDATDGTEVWKTVAFMLLDCLVHLARGDRQALVLGTMAKNGFLMNFARGLKEADERLQSVLKPDPDDLNPLYIYEAKMSLLIQVAQTRQGAERLLEARLLSTLASCDYLDARPEADQAFLDHDSFLPSAVQRYHQLFMPALQLVDGLLATLGPSHATALSQGLEFLSGHRDTIVIMLKSEEEQLSLSALDEIHLLVSLCASVFPQVPKSELVSANSGFGNVHAALLSLSARCLGHDLWARRIQPYTDTEKLNASIIASGFGEETKFDVEVIRKEQLLRKALIVYLGMASDFTEPEITLVLSPVTTTPRHEERATRLMATIPTVGDAIVALHGICVDLADTLKQIADITAELAARDHIRVENIEELVNLPDKELLADFNIGQKRMLICQEWERLRGEFLNDAKTLLASVEMLLLLLWRHISFYAEGRHINNPSLKTSTAGLVRYLSAAADEDEFRMDVARRLAPAIQRVGALDLDHELTGHDWRSNLAYLEVMARRLIDAMGMQVEDTESWVSDGFGI</sequence>
<feature type="compositionally biased region" description="Low complexity" evidence="5">
    <location>
        <begin position="624"/>
        <end position="633"/>
    </location>
</feature>
<dbReference type="RefSeq" id="XP_007310790.1">
    <property type="nucleotide sequence ID" value="XM_007310728.1"/>
</dbReference>
<evidence type="ECO:0000256" key="3">
    <source>
        <dbReference type="ARBA" id="ARBA00022448"/>
    </source>
</evidence>
<protein>
    <recommendedName>
        <fullName evidence="8">Nucleoporin</fullName>
    </recommendedName>
</protein>
<keyword evidence="7" id="KW-1185">Reference proteome</keyword>
<dbReference type="PANTHER" id="PTHR31344">
    <property type="entry name" value="NUCLEAR PORE COMPLEX PROTEIN NUP205"/>
    <property type="match status" value="1"/>
</dbReference>
<dbReference type="OrthoDB" id="2019644at2759"/>
<reference evidence="7" key="1">
    <citation type="journal article" date="2012" name="Science">
        <title>The Paleozoic origin of enzymatic lignin decomposition reconstructed from 31 fungal genomes.</title>
        <authorList>
            <person name="Floudas D."/>
            <person name="Binder M."/>
            <person name="Riley R."/>
            <person name="Barry K."/>
            <person name="Blanchette R.A."/>
            <person name="Henrissat B."/>
            <person name="Martinez A.T."/>
            <person name="Otillar R."/>
            <person name="Spatafora J.W."/>
            <person name="Yadav J.S."/>
            <person name="Aerts A."/>
            <person name="Benoit I."/>
            <person name="Boyd A."/>
            <person name="Carlson A."/>
            <person name="Copeland A."/>
            <person name="Coutinho P.M."/>
            <person name="de Vries R.P."/>
            <person name="Ferreira P."/>
            <person name="Findley K."/>
            <person name="Foster B."/>
            <person name="Gaskell J."/>
            <person name="Glotzer D."/>
            <person name="Gorecki P."/>
            <person name="Heitman J."/>
            <person name="Hesse C."/>
            <person name="Hori C."/>
            <person name="Igarashi K."/>
            <person name="Jurgens J.A."/>
            <person name="Kallen N."/>
            <person name="Kersten P."/>
            <person name="Kohler A."/>
            <person name="Kuees U."/>
            <person name="Kumar T.K.A."/>
            <person name="Kuo A."/>
            <person name="LaButti K."/>
            <person name="Larrondo L.F."/>
            <person name="Lindquist E."/>
            <person name="Ling A."/>
            <person name="Lombard V."/>
            <person name="Lucas S."/>
            <person name="Lundell T."/>
            <person name="Martin R."/>
            <person name="McLaughlin D.J."/>
            <person name="Morgenstern I."/>
            <person name="Morin E."/>
            <person name="Murat C."/>
            <person name="Nagy L.G."/>
            <person name="Nolan M."/>
            <person name="Ohm R.A."/>
            <person name="Patyshakuliyeva A."/>
            <person name="Rokas A."/>
            <person name="Ruiz-Duenas F.J."/>
            <person name="Sabat G."/>
            <person name="Salamov A."/>
            <person name="Samejima M."/>
            <person name="Schmutz J."/>
            <person name="Slot J.C."/>
            <person name="St John F."/>
            <person name="Stenlid J."/>
            <person name="Sun H."/>
            <person name="Sun S."/>
            <person name="Syed K."/>
            <person name="Tsang A."/>
            <person name="Wiebenga A."/>
            <person name="Young D."/>
            <person name="Pisabarro A."/>
            <person name="Eastwood D.C."/>
            <person name="Martin F."/>
            <person name="Cullen D."/>
            <person name="Grigoriev I.V."/>
            <person name="Hibbett D.S."/>
        </authorList>
    </citation>
    <scope>NUCLEOTIDE SEQUENCE [LARGE SCALE GENOMIC DNA]</scope>
    <source>
        <strain evidence="7">FP-91666</strain>
    </source>
</reference>
<comment type="subcellular location">
    <subcellularLocation>
        <location evidence="1">Nucleus</location>
    </subcellularLocation>
</comment>
<evidence type="ECO:0000256" key="4">
    <source>
        <dbReference type="ARBA" id="ARBA00023242"/>
    </source>
</evidence>
<evidence type="ECO:0000313" key="7">
    <source>
        <dbReference type="Proteomes" id="UP000053927"/>
    </source>
</evidence>
<gene>
    <name evidence="6" type="ORF">STEHIDRAFT_172832</name>
</gene>
<dbReference type="Pfam" id="PF11894">
    <property type="entry name" value="Nup192"/>
    <property type="match status" value="1"/>
</dbReference>
<dbReference type="OMA" id="WSQMFAE"/>
<evidence type="ECO:0000256" key="2">
    <source>
        <dbReference type="ARBA" id="ARBA00005892"/>
    </source>
</evidence>
<evidence type="ECO:0000256" key="5">
    <source>
        <dbReference type="SAM" id="MobiDB-lite"/>
    </source>
</evidence>
<dbReference type="InterPro" id="IPR021827">
    <property type="entry name" value="Nup186/Nup192/Nup205"/>
</dbReference>
<evidence type="ECO:0000313" key="6">
    <source>
        <dbReference type="EMBL" id="EIM80181.1"/>
    </source>
</evidence>
<evidence type="ECO:0000256" key="1">
    <source>
        <dbReference type="ARBA" id="ARBA00004123"/>
    </source>
</evidence>